<organism evidence="6 7">
    <name type="scientific">Nitratireductor arenosus</name>
    <dbReference type="NCBI Taxonomy" id="2682096"/>
    <lineage>
        <taxon>Bacteria</taxon>
        <taxon>Pseudomonadati</taxon>
        <taxon>Pseudomonadota</taxon>
        <taxon>Alphaproteobacteria</taxon>
        <taxon>Hyphomicrobiales</taxon>
        <taxon>Phyllobacteriaceae</taxon>
        <taxon>Nitratireductor</taxon>
    </lineage>
</organism>
<name>A0A844QCK6_9HYPH</name>
<keyword evidence="7" id="KW-1185">Reference proteome</keyword>
<dbReference type="Pfam" id="PF00127">
    <property type="entry name" value="Copper-bind"/>
    <property type="match status" value="1"/>
</dbReference>
<keyword evidence="3" id="KW-0249">Electron transport</keyword>
<dbReference type="PANTHER" id="PTHR36507:SF1">
    <property type="entry name" value="BLL1555 PROTEIN"/>
    <property type="match status" value="1"/>
</dbReference>
<dbReference type="PROSITE" id="PS51318">
    <property type="entry name" value="TAT"/>
    <property type="match status" value="1"/>
</dbReference>
<dbReference type="InterPro" id="IPR008972">
    <property type="entry name" value="Cupredoxin"/>
</dbReference>
<dbReference type="Proteomes" id="UP000463224">
    <property type="component" value="Unassembled WGS sequence"/>
</dbReference>
<keyword evidence="2" id="KW-0479">Metal-binding</keyword>
<dbReference type="AlphaFoldDB" id="A0A844QCK6"/>
<dbReference type="CDD" id="cd04220">
    <property type="entry name" value="Halocyanin"/>
    <property type="match status" value="1"/>
</dbReference>
<feature type="domain" description="Blue (type 1) copper" evidence="5">
    <location>
        <begin position="40"/>
        <end position="133"/>
    </location>
</feature>
<reference evidence="6 7" key="1">
    <citation type="submission" date="2019-12" db="EMBL/GenBank/DDBJ databases">
        <title>Nitratireductor arenosus sp. nov., Isolated from sea sand, Jeju island, South Korea.</title>
        <authorList>
            <person name="Kim W."/>
        </authorList>
    </citation>
    <scope>NUCLEOTIDE SEQUENCE [LARGE SCALE GENOMIC DNA]</scope>
    <source>
        <strain evidence="6 7">CAU 1489</strain>
    </source>
</reference>
<comment type="caution">
    <text evidence="6">The sequence shown here is derived from an EMBL/GenBank/DDBJ whole genome shotgun (WGS) entry which is preliminary data.</text>
</comment>
<dbReference type="PANTHER" id="PTHR36507">
    <property type="entry name" value="BLL1555 PROTEIN"/>
    <property type="match status" value="1"/>
</dbReference>
<sequence>MTISRRQFLWAGGGLAALLPILARPALSADIVEIDMGGRDNGAHVWFDPAGLLIGPGQTVRWTNRDKGNSHTATAYHPKNYDRPRRMPARAAPWDSDFLLPGETYSLTLTQPGVYDYYCIPHEHAGMVGRIIVGGPVKSGWIEGDPAGDLPEVALRGFPSIDEIMARGVVRRS</sequence>
<dbReference type="SUPFAM" id="SSF49503">
    <property type="entry name" value="Cupredoxins"/>
    <property type="match status" value="1"/>
</dbReference>
<dbReference type="PROSITE" id="PS00196">
    <property type="entry name" value="COPPER_BLUE"/>
    <property type="match status" value="1"/>
</dbReference>
<evidence type="ECO:0000256" key="1">
    <source>
        <dbReference type="ARBA" id="ARBA00022448"/>
    </source>
</evidence>
<keyword evidence="4" id="KW-0186">Copper</keyword>
<evidence type="ECO:0000256" key="3">
    <source>
        <dbReference type="ARBA" id="ARBA00022982"/>
    </source>
</evidence>
<dbReference type="GO" id="GO:0009055">
    <property type="term" value="F:electron transfer activity"/>
    <property type="evidence" value="ECO:0007669"/>
    <property type="project" value="InterPro"/>
</dbReference>
<protein>
    <recommendedName>
        <fullName evidence="5">Blue (type 1) copper domain-containing protein</fullName>
    </recommendedName>
</protein>
<dbReference type="InterPro" id="IPR028871">
    <property type="entry name" value="BlueCu_1_BS"/>
</dbReference>
<proteinExistence type="predicted"/>
<evidence type="ECO:0000259" key="5">
    <source>
        <dbReference type="Pfam" id="PF00127"/>
    </source>
</evidence>
<evidence type="ECO:0000256" key="4">
    <source>
        <dbReference type="ARBA" id="ARBA00023008"/>
    </source>
</evidence>
<accession>A0A844QCK6</accession>
<dbReference type="Gene3D" id="2.60.40.420">
    <property type="entry name" value="Cupredoxins - blue copper proteins"/>
    <property type="match status" value="1"/>
</dbReference>
<dbReference type="InterPro" id="IPR052721">
    <property type="entry name" value="ET_Amicyanin"/>
</dbReference>
<dbReference type="RefSeq" id="WP_156710724.1">
    <property type="nucleotide sequence ID" value="NZ_WPHG01000001.1"/>
</dbReference>
<evidence type="ECO:0000313" key="7">
    <source>
        <dbReference type="Proteomes" id="UP000463224"/>
    </source>
</evidence>
<dbReference type="EMBL" id="WPHG01000001">
    <property type="protein sequence ID" value="MVA95848.1"/>
    <property type="molecule type" value="Genomic_DNA"/>
</dbReference>
<keyword evidence="1" id="KW-0813">Transport</keyword>
<dbReference type="InterPro" id="IPR000923">
    <property type="entry name" value="BlueCu_1"/>
</dbReference>
<dbReference type="InterPro" id="IPR006311">
    <property type="entry name" value="TAT_signal"/>
</dbReference>
<gene>
    <name evidence="6" type="ORF">GN330_01090</name>
</gene>
<evidence type="ECO:0000256" key="2">
    <source>
        <dbReference type="ARBA" id="ARBA00022723"/>
    </source>
</evidence>
<evidence type="ECO:0000313" key="6">
    <source>
        <dbReference type="EMBL" id="MVA95848.1"/>
    </source>
</evidence>
<dbReference type="GO" id="GO:0005507">
    <property type="term" value="F:copper ion binding"/>
    <property type="evidence" value="ECO:0007669"/>
    <property type="project" value="InterPro"/>
</dbReference>